<organism evidence="11 12">
    <name type="scientific">Roseibium polysiphoniae</name>
    <dbReference type="NCBI Taxonomy" id="2571221"/>
    <lineage>
        <taxon>Bacteria</taxon>
        <taxon>Pseudomonadati</taxon>
        <taxon>Pseudomonadota</taxon>
        <taxon>Alphaproteobacteria</taxon>
        <taxon>Hyphomicrobiales</taxon>
        <taxon>Stappiaceae</taxon>
        <taxon>Roseibium</taxon>
    </lineage>
</organism>
<evidence type="ECO:0000256" key="4">
    <source>
        <dbReference type="ARBA" id="ARBA00016244"/>
    </source>
</evidence>
<keyword evidence="11" id="KW-0969">Cilium</keyword>
<dbReference type="PANTHER" id="PTHR30033">
    <property type="entry name" value="FLAGELLAR HOOK-ASSOCIATED PROTEIN 1"/>
    <property type="match status" value="1"/>
</dbReference>
<sequence>MTSLTTSSYIAASALTAAQVQLSVASSNIANADTEGYTAKSASAESQTTLGYGSGVAVTGIASSVSRYLLDDLLTATTNAVNTTVTADYLDGLQQSFGSTTGEDGDGSSISNTIATFESALTELAETPESESLASAAVSALEDVTYQLNSLATDVQQSIDQADEQIADGVMAANEAIETIDALNEQIEAASARGDSTADLEDQLNASLVSLSEQLEIATFKADDGTVKVYTSDGQVLVDGSAHLLTTETAADGTTSISANGTDITGDLDTGNLGALIELRDETLPAYQDMLDELATTFIDELNTVSAGLLNGTGASDIAVSDTVQSDPSLMLGDTLPSEVAYELLDVLQASVSFDAAGDLSADEMSFTDYANSILSNLVNATTTAETRLELAETELSTISDTISSTYGVNVDEELTRLSELEQLYSIASTLLSVVQEMFDDLLTAVQ</sequence>
<evidence type="ECO:0000256" key="1">
    <source>
        <dbReference type="ARBA" id="ARBA00004117"/>
    </source>
</evidence>
<evidence type="ECO:0000259" key="9">
    <source>
        <dbReference type="Pfam" id="PF06429"/>
    </source>
</evidence>
<evidence type="ECO:0000313" key="11">
    <source>
        <dbReference type="EMBL" id="MBD8877159.1"/>
    </source>
</evidence>
<feature type="signal peptide" evidence="7">
    <location>
        <begin position="1"/>
        <end position="32"/>
    </location>
</feature>
<evidence type="ECO:0000259" key="8">
    <source>
        <dbReference type="Pfam" id="PF00460"/>
    </source>
</evidence>
<keyword evidence="12" id="KW-1185">Reference proteome</keyword>
<dbReference type="Pfam" id="PF22638">
    <property type="entry name" value="FlgK_D1"/>
    <property type="match status" value="1"/>
</dbReference>
<evidence type="ECO:0000256" key="6">
    <source>
        <dbReference type="ARBA" id="ARBA00023143"/>
    </source>
</evidence>
<dbReference type="PROSITE" id="PS00588">
    <property type="entry name" value="FLAGELLA_BB_ROD"/>
    <property type="match status" value="1"/>
</dbReference>
<dbReference type="InterPro" id="IPR001444">
    <property type="entry name" value="Flag_bb_rod_N"/>
</dbReference>
<keyword evidence="5" id="KW-0964">Secreted</keyword>
<evidence type="ECO:0000256" key="3">
    <source>
        <dbReference type="ARBA" id="ARBA00009677"/>
    </source>
</evidence>
<keyword evidence="7" id="KW-0732">Signal</keyword>
<dbReference type="Pfam" id="PF06429">
    <property type="entry name" value="Flg_bbr_C"/>
    <property type="match status" value="1"/>
</dbReference>
<dbReference type="InterPro" id="IPR053927">
    <property type="entry name" value="FlgK_helical"/>
</dbReference>
<accession>A0ABR9CC69</accession>
<comment type="subcellular location">
    <subcellularLocation>
        <location evidence="1">Bacterial flagellum basal body</location>
    </subcellularLocation>
    <subcellularLocation>
        <location evidence="2">Secreted</location>
    </subcellularLocation>
</comment>
<feature type="domain" description="Flagellar basal body rod protein N-terminal" evidence="8">
    <location>
        <begin position="9"/>
        <end position="38"/>
    </location>
</feature>
<comment type="caution">
    <text evidence="11">The sequence shown here is derived from an EMBL/GenBank/DDBJ whole genome shotgun (WGS) entry which is preliminary data.</text>
</comment>
<dbReference type="InterPro" id="IPR002371">
    <property type="entry name" value="FlgK"/>
</dbReference>
<proteinExistence type="inferred from homology"/>
<dbReference type="PANTHER" id="PTHR30033:SF1">
    <property type="entry name" value="FLAGELLAR HOOK-ASSOCIATED PROTEIN 1"/>
    <property type="match status" value="1"/>
</dbReference>
<feature type="domain" description="Flagellar hook-associated protein FlgK helical" evidence="10">
    <location>
        <begin position="106"/>
        <end position="308"/>
    </location>
</feature>
<evidence type="ECO:0000256" key="5">
    <source>
        <dbReference type="ARBA" id="ARBA00022525"/>
    </source>
</evidence>
<dbReference type="SUPFAM" id="SSF64518">
    <property type="entry name" value="Phase 1 flagellin"/>
    <property type="match status" value="1"/>
</dbReference>
<evidence type="ECO:0000256" key="2">
    <source>
        <dbReference type="ARBA" id="ARBA00004613"/>
    </source>
</evidence>
<reference evidence="11 12" key="1">
    <citation type="submission" date="2020-09" db="EMBL/GenBank/DDBJ databases">
        <title>The genome sequence of type strain Labrenzia polysiphoniae KACC 19711.</title>
        <authorList>
            <person name="Liu Y."/>
        </authorList>
    </citation>
    <scope>NUCLEOTIDE SEQUENCE [LARGE SCALE GENOMIC DNA]</scope>
    <source>
        <strain evidence="11 12">KACC 19711</strain>
    </source>
</reference>
<keyword evidence="11" id="KW-0282">Flagellum</keyword>
<keyword evidence="11" id="KW-0966">Cell projection</keyword>
<dbReference type="InterPro" id="IPR019776">
    <property type="entry name" value="Flagellar_basal_body_rod_CS"/>
</dbReference>
<protein>
    <recommendedName>
        <fullName evidence="4">Flagellar hook-associated protein 1</fullName>
    </recommendedName>
</protein>
<dbReference type="Pfam" id="PF00460">
    <property type="entry name" value="Flg_bb_rod"/>
    <property type="match status" value="1"/>
</dbReference>
<evidence type="ECO:0000313" key="12">
    <source>
        <dbReference type="Proteomes" id="UP000615687"/>
    </source>
</evidence>
<gene>
    <name evidence="11" type="primary">flgK</name>
    <name evidence="11" type="ORF">IG617_12740</name>
</gene>
<feature type="domain" description="Flagellar basal-body/hook protein C-terminal" evidence="9">
    <location>
        <begin position="407"/>
        <end position="443"/>
    </location>
</feature>
<dbReference type="NCBIfam" id="TIGR02492">
    <property type="entry name" value="flgK_ends"/>
    <property type="match status" value="1"/>
</dbReference>
<evidence type="ECO:0000256" key="7">
    <source>
        <dbReference type="SAM" id="SignalP"/>
    </source>
</evidence>
<dbReference type="EMBL" id="JACYXJ010000004">
    <property type="protein sequence ID" value="MBD8877159.1"/>
    <property type="molecule type" value="Genomic_DNA"/>
</dbReference>
<dbReference type="InterPro" id="IPR010930">
    <property type="entry name" value="Flg_bb/hook_C_dom"/>
</dbReference>
<comment type="similarity">
    <text evidence="3">Belongs to the flagella basal body rod proteins family.</text>
</comment>
<dbReference type="RefSeq" id="WP_192109576.1">
    <property type="nucleotide sequence ID" value="NZ_JACYXJ010000004.1"/>
</dbReference>
<keyword evidence="6" id="KW-0975">Bacterial flagellum</keyword>
<evidence type="ECO:0000259" key="10">
    <source>
        <dbReference type="Pfam" id="PF22638"/>
    </source>
</evidence>
<name>A0ABR9CC69_9HYPH</name>
<feature type="chain" id="PRO_5046776139" description="Flagellar hook-associated protein 1" evidence="7">
    <location>
        <begin position="33"/>
        <end position="447"/>
    </location>
</feature>
<dbReference type="Proteomes" id="UP000615687">
    <property type="component" value="Unassembled WGS sequence"/>
</dbReference>